<accession>A0AAD4L0K8</accession>
<proteinExistence type="predicted"/>
<evidence type="ECO:0000256" key="1">
    <source>
        <dbReference type="SAM" id="SignalP"/>
    </source>
</evidence>
<dbReference type="Proteomes" id="UP001201262">
    <property type="component" value="Unassembled WGS sequence"/>
</dbReference>
<feature type="signal peptide" evidence="1">
    <location>
        <begin position="1"/>
        <end position="24"/>
    </location>
</feature>
<reference evidence="2" key="1">
    <citation type="submission" date="2021-12" db="EMBL/GenBank/DDBJ databases">
        <title>Convergent genome expansion in fungi linked to evolution of root-endophyte symbiosis.</title>
        <authorList>
            <consortium name="DOE Joint Genome Institute"/>
            <person name="Ke Y.-H."/>
            <person name="Bonito G."/>
            <person name="Liao H.-L."/>
            <person name="Looney B."/>
            <person name="Rojas-Flechas A."/>
            <person name="Nash J."/>
            <person name="Hameed K."/>
            <person name="Schadt C."/>
            <person name="Martin F."/>
            <person name="Crous P.W."/>
            <person name="Miettinen O."/>
            <person name="Magnuson J.K."/>
            <person name="Labbe J."/>
            <person name="Jacobson D."/>
            <person name="Doktycz M.J."/>
            <person name="Veneault-Fourrey C."/>
            <person name="Kuo A."/>
            <person name="Mondo S."/>
            <person name="Calhoun S."/>
            <person name="Riley R."/>
            <person name="Ohm R."/>
            <person name="LaButti K."/>
            <person name="Andreopoulos B."/>
            <person name="Pangilinan J."/>
            <person name="Nolan M."/>
            <person name="Tritt A."/>
            <person name="Clum A."/>
            <person name="Lipzen A."/>
            <person name="Daum C."/>
            <person name="Barry K."/>
            <person name="Grigoriev I.V."/>
            <person name="Vilgalys R."/>
        </authorList>
    </citation>
    <scope>NUCLEOTIDE SEQUENCE</scope>
    <source>
        <strain evidence="2">PMI_201</strain>
    </source>
</reference>
<gene>
    <name evidence="2" type="ORF">BGW36DRAFT_366325</name>
</gene>
<evidence type="ECO:0000313" key="2">
    <source>
        <dbReference type="EMBL" id="KAH8704864.1"/>
    </source>
</evidence>
<comment type="caution">
    <text evidence="2">The sequence shown here is derived from an EMBL/GenBank/DDBJ whole genome shotgun (WGS) entry which is preliminary data.</text>
</comment>
<protein>
    <recommendedName>
        <fullName evidence="4">Secreted protein</fullName>
    </recommendedName>
</protein>
<name>A0AAD4L0K8_9EURO</name>
<evidence type="ECO:0000313" key="3">
    <source>
        <dbReference type="Proteomes" id="UP001201262"/>
    </source>
</evidence>
<dbReference type="AlphaFoldDB" id="A0AAD4L0K8"/>
<dbReference type="RefSeq" id="XP_046077485.1">
    <property type="nucleotide sequence ID" value="XM_046214735.1"/>
</dbReference>
<sequence length="118" mass="13525">MMIPFAKLMILHAHFLLMSGSVLAVYIYACNSTIRLSHFSKCRESLTKWIISFIKLMDQEVIPDVFATLRLQVLRIRNKSCPGTPNLSNTSMLVFTTIFKRKPENFPTTQPSTRGMQN</sequence>
<feature type="chain" id="PRO_5042099362" description="Secreted protein" evidence="1">
    <location>
        <begin position="25"/>
        <end position="118"/>
    </location>
</feature>
<dbReference type="GeneID" id="70245022"/>
<keyword evidence="3" id="KW-1185">Reference proteome</keyword>
<evidence type="ECO:0008006" key="4">
    <source>
        <dbReference type="Google" id="ProtNLM"/>
    </source>
</evidence>
<keyword evidence="1" id="KW-0732">Signal</keyword>
<organism evidence="2 3">
    <name type="scientific">Talaromyces proteolyticus</name>
    <dbReference type="NCBI Taxonomy" id="1131652"/>
    <lineage>
        <taxon>Eukaryota</taxon>
        <taxon>Fungi</taxon>
        <taxon>Dikarya</taxon>
        <taxon>Ascomycota</taxon>
        <taxon>Pezizomycotina</taxon>
        <taxon>Eurotiomycetes</taxon>
        <taxon>Eurotiomycetidae</taxon>
        <taxon>Eurotiales</taxon>
        <taxon>Trichocomaceae</taxon>
        <taxon>Talaromyces</taxon>
        <taxon>Talaromyces sect. Bacilispori</taxon>
    </lineage>
</organism>
<dbReference type="EMBL" id="JAJTJA010000001">
    <property type="protein sequence ID" value="KAH8704864.1"/>
    <property type="molecule type" value="Genomic_DNA"/>
</dbReference>